<keyword evidence="1 4" id="KW-0456">Lyase</keyword>
<dbReference type="PANTHER" id="PTHR42696:SF2">
    <property type="entry name" value="ASPARTATE AMMONIA-LYASE"/>
    <property type="match status" value="1"/>
</dbReference>
<dbReference type="STRING" id="172713.GCA_001705305_04169"/>
<evidence type="ECO:0000259" key="3">
    <source>
        <dbReference type="Pfam" id="PF10415"/>
    </source>
</evidence>
<evidence type="ECO:0000256" key="1">
    <source>
        <dbReference type="ARBA" id="ARBA00023239"/>
    </source>
</evidence>
<accession>A0A222WLZ6</accession>
<dbReference type="GO" id="GO:0008797">
    <property type="term" value="F:aspartate ammonia-lyase activity"/>
    <property type="evidence" value="ECO:0007669"/>
    <property type="project" value="TreeGrafter"/>
</dbReference>
<dbReference type="AlphaFoldDB" id="A0A222WLZ6"/>
<dbReference type="InterPro" id="IPR018951">
    <property type="entry name" value="Fumarase_C_C"/>
</dbReference>
<evidence type="ECO:0000313" key="4">
    <source>
        <dbReference type="EMBL" id="ASR47155.1"/>
    </source>
</evidence>
<dbReference type="GO" id="GO:0006099">
    <property type="term" value="P:tricarboxylic acid cycle"/>
    <property type="evidence" value="ECO:0007669"/>
    <property type="project" value="InterPro"/>
</dbReference>
<feature type="domain" description="Fumarate lyase N-terminal" evidence="2">
    <location>
        <begin position="19"/>
        <end position="347"/>
    </location>
</feature>
<dbReference type="GO" id="GO:0006531">
    <property type="term" value="P:aspartate metabolic process"/>
    <property type="evidence" value="ECO:0007669"/>
    <property type="project" value="TreeGrafter"/>
</dbReference>
<dbReference type="Pfam" id="PF10415">
    <property type="entry name" value="FumaraseC_C"/>
    <property type="match status" value="1"/>
</dbReference>
<sequence>MTPSPPLAKDTRTERDALGDMEIPADALYGIHTARAMNNFAVSGRPVNQKLIQALVLVKKAAAQVNGEQKRLPAHRAAAIIKACDELLAGRYQNMFTVDALQGGAGTSTHMNVNEVIANLAIVQLGGQPGQYELVHPLDDVNCCQSTNDVYPTALRIAAIRLLRPLCDAMSSLQEALQHKETEYADLLKLGRTQLMDALPMMAGQGFGAYAKAIARDRWRLYKAEERLREIPIGGTAIGTGMNAPRAYSYRMVEQLADETGLGLCRSDHPMDPIQNMDVFVEVSGLLKSAAVNLLKISGDFRLLASGPFGGIGEYTLPPVQAGSSIMPGKVNPVMAEMAGLTAMRVMAEDAAITMAAASGQLELNAFLPLISESLLESLHILSNAVRLFEERCVRGLVVHEERCSANLRSSAVMASALVADLGYDEAASIASAAIAQGRTPEDIAEERGLLTRSRIEQLCHPYTVTKPGIPGQEEGTHHGNE</sequence>
<dbReference type="InterPro" id="IPR051546">
    <property type="entry name" value="Aspartate_Ammonia-Lyase"/>
</dbReference>
<feature type="domain" description="Fumarase C C-terminal" evidence="3">
    <location>
        <begin position="416"/>
        <end position="466"/>
    </location>
</feature>
<dbReference type="InterPro" id="IPR024083">
    <property type="entry name" value="Fumarase/histidase_N"/>
</dbReference>
<dbReference type="OrthoDB" id="9802809at2"/>
<dbReference type="InterPro" id="IPR022761">
    <property type="entry name" value="Fumarate_lyase_N"/>
</dbReference>
<organism evidence="4 5">
    <name type="scientific">Paenibacillus kribbensis</name>
    <dbReference type="NCBI Taxonomy" id="172713"/>
    <lineage>
        <taxon>Bacteria</taxon>
        <taxon>Bacillati</taxon>
        <taxon>Bacillota</taxon>
        <taxon>Bacilli</taxon>
        <taxon>Bacillales</taxon>
        <taxon>Paenibacillaceae</taxon>
        <taxon>Paenibacillus</taxon>
    </lineage>
</organism>
<dbReference type="KEGG" id="pkb:B4V02_10885"/>
<proteinExistence type="predicted"/>
<gene>
    <name evidence="4" type="ORF">B4V02_10885</name>
</gene>
<dbReference type="Gene3D" id="1.10.40.30">
    <property type="entry name" value="Fumarase/aspartase (C-terminal domain)"/>
    <property type="match status" value="1"/>
</dbReference>
<dbReference type="InterPro" id="IPR008948">
    <property type="entry name" value="L-Aspartase-like"/>
</dbReference>
<dbReference type="Pfam" id="PF00206">
    <property type="entry name" value="Lyase_1"/>
    <property type="match status" value="1"/>
</dbReference>
<dbReference type="Gene3D" id="1.20.200.10">
    <property type="entry name" value="Fumarase/aspartase (Central domain)"/>
    <property type="match status" value="1"/>
</dbReference>
<dbReference type="EMBL" id="CP020028">
    <property type="protein sequence ID" value="ASR47155.1"/>
    <property type="molecule type" value="Genomic_DNA"/>
</dbReference>
<name>A0A222WLZ6_9BACL</name>
<evidence type="ECO:0000259" key="2">
    <source>
        <dbReference type="Pfam" id="PF00206"/>
    </source>
</evidence>
<dbReference type="SUPFAM" id="SSF48557">
    <property type="entry name" value="L-aspartase-like"/>
    <property type="match status" value="1"/>
</dbReference>
<protein>
    <submittedName>
        <fullName evidence="4">Aspartate ammonia-lyase</fullName>
    </submittedName>
</protein>
<reference evidence="4 5" key="1">
    <citation type="submission" date="2017-03" db="EMBL/GenBank/DDBJ databases">
        <title>Complete genome sequence of Paenibacillus Kribbensis producing bioflocculants.</title>
        <authorList>
            <person name="Lee H.-G."/>
            <person name="Oh H.-M."/>
        </authorList>
    </citation>
    <scope>NUCLEOTIDE SEQUENCE [LARGE SCALE GENOMIC DNA]</scope>
    <source>
        <strain evidence="4 5">AM49</strain>
    </source>
</reference>
<dbReference type="PRINTS" id="PR00149">
    <property type="entry name" value="FUMRATELYASE"/>
</dbReference>
<dbReference type="PANTHER" id="PTHR42696">
    <property type="entry name" value="ASPARTATE AMMONIA-LYASE"/>
    <property type="match status" value="1"/>
</dbReference>
<dbReference type="Gene3D" id="1.10.275.10">
    <property type="entry name" value="Fumarase/aspartase (N-terminal domain)"/>
    <property type="match status" value="1"/>
</dbReference>
<dbReference type="PROSITE" id="PS00163">
    <property type="entry name" value="FUMARATE_LYASES"/>
    <property type="match status" value="1"/>
</dbReference>
<dbReference type="InterPro" id="IPR020557">
    <property type="entry name" value="Fumarate_lyase_CS"/>
</dbReference>
<dbReference type="InterPro" id="IPR000362">
    <property type="entry name" value="Fumarate_lyase_fam"/>
</dbReference>
<dbReference type="FunFam" id="1.10.275.10:FF:000001">
    <property type="entry name" value="Fumarate hydratase, mitochondrial"/>
    <property type="match status" value="1"/>
</dbReference>
<dbReference type="FunFam" id="1.20.200.10:FF:000001">
    <property type="entry name" value="Fumarate hydratase, mitochondrial"/>
    <property type="match status" value="1"/>
</dbReference>
<dbReference type="NCBIfam" id="NF008909">
    <property type="entry name" value="PRK12273.1"/>
    <property type="match status" value="1"/>
</dbReference>
<keyword evidence="5" id="KW-1185">Reference proteome</keyword>
<dbReference type="Proteomes" id="UP000214666">
    <property type="component" value="Chromosome"/>
</dbReference>
<dbReference type="GO" id="GO:0005829">
    <property type="term" value="C:cytosol"/>
    <property type="evidence" value="ECO:0007669"/>
    <property type="project" value="TreeGrafter"/>
</dbReference>
<evidence type="ECO:0000313" key="5">
    <source>
        <dbReference type="Proteomes" id="UP000214666"/>
    </source>
</evidence>